<feature type="domain" description="Disease resistance R13L4/SHOC-2-like LRR" evidence="8">
    <location>
        <begin position="350"/>
        <end position="678"/>
    </location>
</feature>
<evidence type="ECO:0000259" key="7">
    <source>
        <dbReference type="Pfam" id="PF18052"/>
    </source>
</evidence>
<dbReference type="Gene3D" id="1.20.5.4130">
    <property type="match status" value="1"/>
</dbReference>
<accession>A0AAD5ISB1</accession>
<dbReference type="Pfam" id="PF00931">
    <property type="entry name" value="NB-ARC"/>
    <property type="match status" value="1"/>
</dbReference>
<gene>
    <name evidence="9" type="ORF">LWI28_003352</name>
    <name evidence="10" type="ORF">LWI28_025009</name>
</gene>
<keyword evidence="1" id="KW-0677">Repeat</keyword>
<feature type="domain" description="Disease resistance N-terminal" evidence="7">
    <location>
        <begin position="5"/>
        <end position="87"/>
    </location>
</feature>
<dbReference type="InterPro" id="IPR038005">
    <property type="entry name" value="RX-like_CC"/>
</dbReference>
<keyword evidence="11" id="KW-1185">Reference proteome</keyword>
<reference evidence="9" key="1">
    <citation type="journal article" date="2022" name="Plant J.">
        <title>Strategies of tolerance reflected in two North American maple genomes.</title>
        <authorList>
            <person name="McEvoy S.L."/>
            <person name="Sezen U.U."/>
            <person name="Trouern-Trend A."/>
            <person name="McMahon S.M."/>
            <person name="Schaberg P.G."/>
            <person name="Yang J."/>
            <person name="Wegrzyn J.L."/>
            <person name="Swenson N.G."/>
        </authorList>
    </citation>
    <scope>NUCLEOTIDE SEQUENCE</scope>
    <source>
        <strain evidence="9">91603</strain>
    </source>
</reference>
<comment type="caution">
    <text evidence="9">The sequence shown here is derived from an EMBL/GenBank/DDBJ whole genome shotgun (WGS) entry which is preliminary data.</text>
</comment>
<dbReference type="FunFam" id="3.40.50.300:FF:001091">
    <property type="entry name" value="Probable disease resistance protein At1g61300"/>
    <property type="match status" value="1"/>
</dbReference>
<dbReference type="GO" id="GO:0006952">
    <property type="term" value="P:defense response"/>
    <property type="evidence" value="ECO:0007669"/>
    <property type="project" value="UniProtKB-KW"/>
</dbReference>
<dbReference type="InterPro" id="IPR032675">
    <property type="entry name" value="LRR_dom_sf"/>
</dbReference>
<evidence type="ECO:0008006" key="12">
    <source>
        <dbReference type="Google" id="ProtNLM"/>
    </source>
</evidence>
<evidence type="ECO:0000256" key="1">
    <source>
        <dbReference type="ARBA" id="ARBA00022737"/>
    </source>
</evidence>
<feature type="domain" description="NB-ARC" evidence="6">
    <location>
        <begin position="165"/>
        <end position="316"/>
    </location>
</feature>
<evidence type="ECO:0000256" key="2">
    <source>
        <dbReference type="ARBA" id="ARBA00022741"/>
    </source>
</evidence>
<keyword evidence="2" id="KW-0547">Nucleotide-binding</keyword>
<protein>
    <recommendedName>
        <fullName evidence="12">Disease resistance protein RPM1-like</fullName>
    </recommendedName>
</protein>
<dbReference type="Pfam" id="PF18052">
    <property type="entry name" value="Rx_N"/>
    <property type="match status" value="1"/>
</dbReference>
<dbReference type="InterPro" id="IPR002182">
    <property type="entry name" value="NB-ARC"/>
</dbReference>
<evidence type="ECO:0000313" key="9">
    <source>
        <dbReference type="EMBL" id="KAI9176480.1"/>
    </source>
</evidence>
<dbReference type="SUPFAM" id="SSF52058">
    <property type="entry name" value="L domain-like"/>
    <property type="match status" value="1"/>
</dbReference>
<dbReference type="GO" id="GO:0043531">
    <property type="term" value="F:ADP binding"/>
    <property type="evidence" value="ECO:0007669"/>
    <property type="project" value="InterPro"/>
</dbReference>
<feature type="compositionally biased region" description="Polar residues" evidence="5">
    <location>
        <begin position="728"/>
        <end position="745"/>
    </location>
</feature>
<dbReference type="InterPro" id="IPR027417">
    <property type="entry name" value="P-loop_NTPase"/>
</dbReference>
<dbReference type="PRINTS" id="PR00364">
    <property type="entry name" value="DISEASERSIST"/>
</dbReference>
<dbReference type="EMBL" id="JAJSOW010000102">
    <property type="protein sequence ID" value="KAI9176480.1"/>
    <property type="molecule type" value="Genomic_DNA"/>
</dbReference>
<dbReference type="Pfam" id="PF23598">
    <property type="entry name" value="LRR_14"/>
    <property type="match status" value="1"/>
</dbReference>
<dbReference type="InterPro" id="IPR041118">
    <property type="entry name" value="Rx_N"/>
</dbReference>
<dbReference type="AlphaFoldDB" id="A0AAD5ISB1"/>
<evidence type="ECO:0000313" key="10">
    <source>
        <dbReference type="EMBL" id="KAI9178314.1"/>
    </source>
</evidence>
<dbReference type="Gene3D" id="3.80.10.10">
    <property type="entry name" value="Ribonuclease Inhibitor"/>
    <property type="match status" value="1"/>
</dbReference>
<evidence type="ECO:0000259" key="8">
    <source>
        <dbReference type="Pfam" id="PF23598"/>
    </source>
</evidence>
<evidence type="ECO:0000259" key="6">
    <source>
        <dbReference type="Pfam" id="PF00931"/>
    </source>
</evidence>
<evidence type="ECO:0000256" key="4">
    <source>
        <dbReference type="ARBA" id="ARBA00022840"/>
    </source>
</evidence>
<dbReference type="GO" id="GO:0005524">
    <property type="term" value="F:ATP binding"/>
    <property type="evidence" value="ECO:0007669"/>
    <property type="project" value="UniProtKB-KW"/>
</dbReference>
<feature type="region of interest" description="Disordered" evidence="5">
    <location>
        <begin position="728"/>
        <end position="751"/>
    </location>
</feature>
<dbReference type="PANTHER" id="PTHR36766:SF63">
    <property type="entry name" value="NB-ARC DOMAIN-CONTAINING PROTEIN"/>
    <property type="match status" value="1"/>
</dbReference>
<keyword evidence="3" id="KW-0611">Plant defense</keyword>
<dbReference type="EMBL" id="JAJSOW010000102">
    <property type="protein sequence ID" value="KAI9178314.1"/>
    <property type="molecule type" value="Genomic_DNA"/>
</dbReference>
<dbReference type="CDD" id="cd14798">
    <property type="entry name" value="RX-CC_like"/>
    <property type="match status" value="1"/>
</dbReference>
<dbReference type="Proteomes" id="UP001064489">
    <property type="component" value="Chromosome 5"/>
</dbReference>
<dbReference type="GO" id="GO:0051707">
    <property type="term" value="P:response to other organism"/>
    <property type="evidence" value="ECO:0007669"/>
    <property type="project" value="UniProtKB-ARBA"/>
</dbReference>
<keyword evidence="4" id="KW-0067">ATP-binding</keyword>
<organism evidence="9 11">
    <name type="scientific">Acer negundo</name>
    <name type="common">Box elder</name>
    <dbReference type="NCBI Taxonomy" id="4023"/>
    <lineage>
        <taxon>Eukaryota</taxon>
        <taxon>Viridiplantae</taxon>
        <taxon>Streptophyta</taxon>
        <taxon>Embryophyta</taxon>
        <taxon>Tracheophyta</taxon>
        <taxon>Spermatophyta</taxon>
        <taxon>Magnoliopsida</taxon>
        <taxon>eudicotyledons</taxon>
        <taxon>Gunneridae</taxon>
        <taxon>Pentapetalae</taxon>
        <taxon>rosids</taxon>
        <taxon>malvids</taxon>
        <taxon>Sapindales</taxon>
        <taxon>Sapindaceae</taxon>
        <taxon>Hippocastanoideae</taxon>
        <taxon>Acereae</taxon>
        <taxon>Acer</taxon>
    </lineage>
</organism>
<dbReference type="PANTHER" id="PTHR36766">
    <property type="entry name" value="PLANT BROAD-SPECTRUM MILDEW RESISTANCE PROTEIN RPW8"/>
    <property type="match status" value="1"/>
</dbReference>
<sequence length="751" mass="87064">MAESAVKFMLEKLTPFFENELELLNGSREEMVYARGELERMKVFLRIADTLEDTDEEVKVWVKQIREVAHDIEDVVDEFTLLLAHNHGDGFYGFLHKFSCCIKNIKARCRIAYQIQGINTRIKNICQGHQILLRKFRVPEQGNTWNDLRGDALLLDKSDLVGIDEPKKKLVGWLVEGGSGRKVVSLAGMGGLGKTTLAKQVYDHSQVKNHFVIHAWITVSRSFKMEEILKDMVQQLFKAIRKPAPKGLDGMTIDRLKTMIKYFLQERRYLIVLDDVWHINEWDAIKYALPTNDYGSRVMLTTRNSDLAFSSGIESEVIAKEQNAMWPDKVRRLSIHNTLQNVQQNQPFSKLRSLFMFGVAERPNLHTKFPNGFRLLGVLDLRGAPLTRFPIEVVNLFYLKYLSLRNTKVRTIPSFIGKLQNLETLDLKHADVTVLPAEILKLKRLRHLLVYRYGIESYAHFHSKYGFKGLEKIGALQSLQKLSFVDADQQSSGIIMQELGKLTQLTRLGIINLKTQDGEMLCSSIQNLTNLQALSIVSTEEEEIIDIHHLFRPPQFLQRIYFAGRLQTLPNWIPNLHSLVKVYLKWSRLRDDPLVFLQNLPNLVHLELLQVYEGETLYFRAGGFKKLKHLGLDKFDELRCIQMEIGAVQRVEKLSIQRCKLLEKVPLGIEHLSKLKLLEFFDMPHEFLKTIRPDERGEDYWRVKHIPEVYSTYWRDGGWEVYSLESFSEGESSPRPNNTVISSQELRTRWK</sequence>
<evidence type="ECO:0000313" key="11">
    <source>
        <dbReference type="Proteomes" id="UP001064489"/>
    </source>
</evidence>
<dbReference type="Gene3D" id="3.40.50.300">
    <property type="entry name" value="P-loop containing nucleotide triphosphate hydrolases"/>
    <property type="match status" value="1"/>
</dbReference>
<reference evidence="9" key="2">
    <citation type="submission" date="2023-02" db="EMBL/GenBank/DDBJ databases">
        <authorList>
            <person name="Swenson N.G."/>
            <person name="Wegrzyn J.L."/>
            <person name="Mcevoy S.L."/>
        </authorList>
    </citation>
    <scope>NUCLEOTIDE SEQUENCE</scope>
    <source>
        <strain evidence="9">91603</strain>
        <tissue evidence="9">Leaf</tissue>
    </source>
</reference>
<name>A0AAD5ISB1_ACENE</name>
<evidence type="ECO:0000256" key="5">
    <source>
        <dbReference type="SAM" id="MobiDB-lite"/>
    </source>
</evidence>
<evidence type="ECO:0000256" key="3">
    <source>
        <dbReference type="ARBA" id="ARBA00022821"/>
    </source>
</evidence>
<proteinExistence type="predicted"/>
<dbReference type="SUPFAM" id="SSF52540">
    <property type="entry name" value="P-loop containing nucleoside triphosphate hydrolases"/>
    <property type="match status" value="1"/>
</dbReference>
<dbReference type="InterPro" id="IPR055414">
    <property type="entry name" value="LRR_R13L4/SHOC2-like"/>
</dbReference>